<sequence length="73" mass="8562">MKNYTQNEILAIVLSAAEDYSEKLLDRHFLIIYQDRASKNAYKYKEIGINHLYSHGIRCKFSVENIPQPSNKE</sequence>
<dbReference type="AlphaFoldDB" id="I5AQB6"/>
<accession>I5AQB6</accession>
<organism evidence="1 2">
    <name type="scientific">Eubacterium cellulosolvens (strain ATCC 43171 / JCM 9499 / 6)</name>
    <name type="common">Cillobacterium cellulosolvens</name>
    <dbReference type="NCBI Taxonomy" id="633697"/>
    <lineage>
        <taxon>Bacteria</taxon>
        <taxon>Bacillati</taxon>
        <taxon>Bacillota</taxon>
        <taxon>Clostridia</taxon>
        <taxon>Eubacteriales</taxon>
        <taxon>Eubacteriaceae</taxon>
        <taxon>Eubacterium</taxon>
    </lineage>
</organism>
<evidence type="ECO:0000313" key="1">
    <source>
        <dbReference type="EMBL" id="EIM55989.1"/>
    </source>
</evidence>
<reference evidence="1 2" key="1">
    <citation type="submission" date="2010-08" db="EMBL/GenBank/DDBJ databases">
        <authorList>
            <consortium name="US DOE Joint Genome Institute (JGI-PGF)"/>
            <person name="Lucas S."/>
            <person name="Copeland A."/>
            <person name="Lapidus A."/>
            <person name="Cheng J.-F."/>
            <person name="Bruce D."/>
            <person name="Goodwin L."/>
            <person name="Pitluck S."/>
            <person name="Land M.L."/>
            <person name="Hauser L."/>
            <person name="Chang Y.-J."/>
            <person name="Anderson I.J."/>
            <person name="Johnson E."/>
            <person name="Mulhopadhyay B."/>
            <person name="Kyrpides N."/>
            <person name="Woyke T.J."/>
        </authorList>
    </citation>
    <scope>NUCLEOTIDE SEQUENCE [LARGE SCALE GENOMIC DNA]</scope>
    <source>
        <strain evidence="1 2">6</strain>
    </source>
</reference>
<dbReference type="EMBL" id="CM001487">
    <property type="protein sequence ID" value="EIM55989.1"/>
    <property type="molecule type" value="Genomic_DNA"/>
</dbReference>
<evidence type="ECO:0000313" key="2">
    <source>
        <dbReference type="Proteomes" id="UP000005753"/>
    </source>
</evidence>
<gene>
    <name evidence="1" type="ORF">EubceDRAFT1_0127</name>
</gene>
<name>I5AQB6_EUBC6</name>
<keyword evidence="2" id="KW-1185">Reference proteome</keyword>
<protein>
    <submittedName>
        <fullName evidence="1">Uncharacterized protein</fullName>
    </submittedName>
</protein>
<proteinExistence type="predicted"/>
<reference evidence="1 2" key="2">
    <citation type="submission" date="2012-02" db="EMBL/GenBank/DDBJ databases">
        <title>Improved High-Quality Draft sequence of Eubacterium cellulosolvens 6.</title>
        <authorList>
            <consortium name="US DOE Joint Genome Institute"/>
            <person name="Lucas S."/>
            <person name="Han J."/>
            <person name="Lapidus A."/>
            <person name="Cheng J.-F."/>
            <person name="Goodwin L."/>
            <person name="Pitluck S."/>
            <person name="Peters L."/>
            <person name="Mikhailova N."/>
            <person name="Gu W."/>
            <person name="Detter J.C."/>
            <person name="Han C."/>
            <person name="Tapia R."/>
            <person name="Land M."/>
            <person name="Hauser L."/>
            <person name="Kyrpides N."/>
            <person name="Ivanova N."/>
            <person name="Pagani I."/>
            <person name="Johnson E."/>
            <person name="Mukhopadhyay B."/>
            <person name="Anderson I."/>
            <person name="Woyke T."/>
        </authorList>
    </citation>
    <scope>NUCLEOTIDE SEQUENCE [LARGE SCALE GENOMIC DNA]</scope>
    <source>
        <strain evidence="1 2">6</strain>
    </source>
</reference>
<dbReference type="HOGENOM" id="CLU_2699178_0_0_9"/>
<dbReference type="Proteomes" id="UP000005753">
    <property type="component" value="Chromosome"/>
</dbReference>